<dbReference type="OrthoDB" id="9860226at2"/>
<evidence type="ECO:0000256" key="1">
    <source>
        <dbReference type="SAM" id="MobiDB-lite"/>
    </source>
</evidence>
<name>U5QSJ5_GLOK1</name>
<feature type="region of interest" description="Disordered" evidence="1">
    <location>
        <begin position="166"/>
        <end position="190"/>
    </location>
</feature>
<organism evidence="2 3">
    <name type="scientific">Gloeobacter kilaueensis (strain ATCC BAA-2537 / CCAP 1431/1 / ULC 316 / JS1)</name>
    <dbReference type="NCBI Taxonomy" id="1183438"/>
    <lineage>
        <taxon>Bacteria</taxon>
        <taxon>Bacillati</taxon>
        <taxon>Cyanobacteriota</taxon>
        <taxon>Cyanophyceae</taxon>
        <taxon>Gloeobacterales</taxon>
        <taxon>Gloeobacteraceae</taxon>
        <taxon>Gloeobacter</taxon>
    </lineage>
</organism>
<evidence type="ECO:0000313" key="2">
    <source>
        <dbReference type="EMBL" id="AGY60705.1"/>
    </source>
</evidence>
<dbReference type="KEGG" id="glj:GKIL_4459"/>
<dbReference type="HOGENOM" id="CLU_1445762_0_0_3"/>
<sequence length="190" mass="19970">MAISGMRNVRGESLVGLLVALSVLAAIFAFTPLVVQTRLMPLQSASRYTFSGFVAHFNRLASHQAAANWANPSFRASSLAGTYPLAEGSAQTATVSFEGCLDPAVAGLHNNLPPSQSEALAAQITRQTPAQVITSGDGQTGGVILNEPYDRRLPEVTQLLRYKLTGPAISDGNPPPVAISQIPASPEQCQ</sequence>
<dbReference type="STRING" id="1183438.GKIL_4459"/>
<evidence type="ECO:0000313" key="3">
    <source>
        <dbReference type="Proteomes" id="UP000017396"/>
    </source>
</evidence>
<dbReference type="RefSeq" id="WP_023176097.1">
    <property type="nucleotide sequence ID" value="NC_022600.1"/>
</dbReference>
<dbReference type="AlphaFoldDB" id="U5QSJ5"/>
<proteinExistence type="predicted"/>
<gene>
    <name evidence="2" type="ORF">GKIL_4459</name>
</gene>
<keyword evidence="3" id="KW-1185">Reference proteome</keyword>
<reference evidence="2 3" key="1">
    <citation type="journal article" date="2013" name="PLoS ONE">
        <title>Cultivation and Complete Genome Sequencing of Gloeobacter kilaueensis sp. nov., from a Lava Cave in Kilauea Caldera, Hawai'i.</title>
        <authorList>
            <person name="Saw J.H."/>
            <person name="Schatz M."/>
            <person name="Brown M.V."/>
            <person name="Kunkel D.D."/>
            <person name="Foster J.S."/>
            <person name="Shick H."/>
            <person name="Christensen S."/>
            <person name="Hou S."/>
            <person name="Wan X."/>
            <person name="Donachie S.P."/>
        </authorList>
    </citation>
    <scope>NUCLEOTIDE SEQUENCE [LARGE SCALE GENOMIC DNA]</scope>
    <source>
        <strain evidence="3">JS</strain>
    </source>
</reference>
<dbReference type="EMBL" id="CP003587">
    <property type="protein sequence ID" value="AGY60705.1"/>
    <property type="molecule type" value="Genomic_DNA"/>
</dbReference>
<dbReference type="Proteomes" id="UP000017396">
    <property type="component" value="Chromosome"/>
</dbReference>
<protein>
    <submittedName>
        <fullName evidence="2">Uncharacterized protein</fullName>
    </submittedName>
</protein>
<accession>U5QSJ5</accession>